<dbReference type="SUPFAM" id="SSF51215">
    <property type="entry name" value="Regulatory protein AraC"/>
    <property type="match status" value="1"/>
</dbReference>
<dbReference type="PROSITE" id="PS00041">
    <property type="entry name" value="HTH_ARAC_FAMILY_1"/>
    <property type="match status" value="1"/>
</dbReference>
<evidence type="ECO:0000256" key="3">
    <source>
        <dbReference type="ARBA" id="ARBA00023125"/>
    </source>
</evidence>
<gene>
    <name evidence="8" type="ORF">HNP49_002311</name>
</gene>
<dbReference type="EMBL" id="JACHLL010000003">
    <property type="protein sequence ID" value="MBB6342143.1"/>
    <property type="molecule type" value="Genomic_DNA"/>
</dbReference>
<dbReference type="SMART" id="SM00342">
    <property type="entry name" value="HTH_ARAC"/>
    <property type="match status" value="1"/>
</dbReference>
<dbReference type="GO" id="GO:0009893">
    <property type="term" value="P:positive regulation of metabolic process"/>
    <property type="evidence" value="ECO:0007669"/>
    <property type="project" value="UniProtKB-ARBA"/>
</dbReference>
<dbReference type="Gene3D" id="1.10.10.60">
    <property type="entry name" value="Homeodomain-like"/>
    <property type="match status" value="1"/>
</dbReference>
<keyword evidence="9" id="KW-1185">Reference proteome</keyword>
<accession>A0A7X0BTE9</accession>
<dbReference type="AlphaFoldDB" id="A0A7X0BTE9"/>
<name>A0A7X0BTE9_9PSED</name>
<dbReference type="CDD" id="cd06986">
    <property type="entry name" value="cupin_MmsR-like_N"/>
    <property type="match status" value="1"/>
</dbReference>
<dbReference type="InterPro" id="IPR009057">
    <property type="entry name" value="Homeodomain-like_sf"/>
</dbReference>
<dbReference type="PROSITE" id="PS01124">
    <property type="entry name" value="HTH_ARAC_FAMILY_2"/>
    <property type="match status" value="1"/>
</dbReference>
<feature type="domain" description="HTH araC/xylS-type" evidence="7">
    <location>
        <begin position="191"/>
        <end position="289"/>
    </location>
</feature>
<evidence type="ECO:0000259" key="7">
    <source>
        <dbReference type="PROSITE" id="PS01124"/>
    </source>
</evidence>
<dbReference type="PRINTS" id="PR00032">
    <property type="entry name" value="HTHARAC"/>
</dbReference>
<proteinExistence type="predicted"/>
<dbReference type="Pfam" id="PF02311">
    <property type="entry name" value="AraC_binding"/>
    <property type="match status" value="1"/>
</dbReference>
<dbReference type="PANTHER" id="PTHR46796:SF7">
    <property type="entry name" value="ARAC FAMILY TRANSCRIPTIONAL REGULATOR"/>
    <property type="match status" value="1"/>
</dbReference>
<reference evidence="8 9" key="1">
    <citation type="submission" date="2020-08" db="EMBL/GenBank/DDBJ databases">
        <title>Functional genomics of gut bacteria from endangered species of beetles.</title>
        <authorList>
            <person name="Carlos-Shanley C."/>
        </authorList>
    </citation>
    <scope>NUCLEOTIDE SEQUENCE [LARGE SCALE GENOMIC DNA]</scope>
    <source>
        <strain evidence="8 9">S00202</strain>
    </source>
</reference>
<dbReference type="InterPro" id="IPR003313">
    <property type="entry name" value="AraC-bd"/>
</dbReference>
<evidence type="ECO:0000256" key="6">
    <source>
        <dbReference type="ARBA" id="ARBA00037345"/>
    </source>
</evidence>
<dbReference type="Gene3D" id="2.60.120.280">
    <property type="entry name" value="Regulatory protein AraC"/>
    <property type="match status" value="1"/>
</dbReference>
<evidence type="ECO:0000256" key="5">
    <source>
        <dbReference type="ARBA" id="ARBA00023163"/>
    </source>
</evidence>
<evidence type="ECO:0000256" key="2">
    <source>
        <dbReference type="ARBA" id="ARBA00023015"/>
    </source>
</evidence>
<comment type="subcellular location">
    <subcellularLocation>
        <location evidence="1">Cytoplasm</location>
    </subcellularLocation>
</comment>
<dbReference type="GO" id="GO:0043565">
    <property type="term" value="F:sequence-specific DNA binding"/>
    <property type="evidence" value="ECO:0007669"/>
    <property type="project" value="InterPro"/>
</dbReference>
<dbReference type="GO" id="GO:0003700">
    <property type="term" value="F:DNA-binding transcription factor activity"/>
    <property type="evidence" value="ECO:0007669"/>
    <property type="project" value="InterPro"/>
</dbReference>
<dbReference type="GO" id="GO:0005737">
    <property type="term" value="C:cytoplasm"/>
    <property type="evidence" value="ECO:0007669"/>
    <property type="project" value="UniProtKB-SubCell"/>
</dbReference>
<dbReference type="PANTHER" id="PTHR46796">
    <property type="entry name" value="HTH-TYPE TRANSCRIPTIONAL ACTIVATOR RHAS-RELATED"/>
    <property type="match status" value="1"/>
</dbReference>
<keyword evidence="5" id="KW-0804">Transcription</keyword>
<comment type="caution">
    <text evidence="8">The sequence shown here is derived from an EMBL/GenBank/DDBJ whole genome shotgun (WGS) entry which is preliminary data.</text>
</comment>
<organism evidence="8 9">
    <name type="scientific">Pseudomonas fluvialis</name>
    <dbReference type="NCBI Taxonomy" id="1793966"/>
    <lineage>
        <taxon>Bacteria</taxon>
        <taxon>Pseudomonadati</taxon>
        <taxon>Pseudomonadota</taxon>
        <taxon>Gammaproteobacteria</taxon>
        <taxon>Pseudomonadales</taxon>
        <taxon>Pseudomonadaceae</taxon>
        <taxon>Pseudomonas</taxon>
    </lineage>
</organism>
<evidence type="ECO:0000256" key="4">
    <source>
        <dbReference type="ARBA" id="ARBA00023159"/>
    </source>
</evidence>
<dbReference type="InterPro" id="IPR037923">
    <property type="entry name" value="HTH-like"/>
</dbReference>
<dbReference type="RefSeq" id="WP_184683401.1">
    <property type="nucleotide sequence ID" value="NZ_JACHLL010000003.1"/>
</dbReference>
<dbReference type="InterPro" id="IPR050204">
    <property type="entry name" value="AraC_XylS_family_regulators"/>
</dbReference>
<comment type="function">
    <text evidence="6">Regulatory protein of the TOL plasmid xyl operons. XylS activates the xylXYZLTEGFJQKIH operon required for the degradation of toluene, m-xylene and p-xylene.</text>
</comment>
<dbReference type="Pfam" id="PF12833">
    <property type="entry name" value="HTH_18"/>
    <property type="match status" value="1"/>
</dbReference>
<dbReference type="InterPro" id="IPR018060">
    <property type="entry name" value="HTH_AraC"/>
</dbReference>
<sequence length="292" mass="32562">MSELVDTSNWPLPPQGVRFVTPPRLRRALSRHSLGNACFPIALGFYPEAAGHGMQRVQPEDDLLIYCKAGQGWLETADGRFEVVGGDLLVLPRGQAHAYGAAAGRPWTIYWVHCAGDLVGEFLRPLGQGVRRIGVQPRLLSEFDALLGVRRQGLSLPHFVHAAHQLQSLLTALAIAPLRGRQRSGRLLDVEAVQALLRAHLHETLNLDELAAAFNLSRFHFAKTYRDLTGQAPIEAFIQMKMAHACRLLDESQLEVRQIAEQLGYADPYYFSRLFRRVVGLAPSHYRALHRG</sequence>
<evidence type="ECO:0000256" key="1">
    <source>
        <dbReference type="ARBA" id="ARBA00004496"/>
    </source>
</evidence>
<protein>
    <submittedName>
        <fullName evidence="8">AraC-like DNA-binding protein</fullName>
    </submittedName>
</protein>
<dbReference type="InterPro" id="IPR020449">
    <property type="entry name" value="Tscrpt_reg_AraC-type_HTH"/>
</dbReference>
<keyword evidence="2" id="KW-0805">Transcription regulation</keyword>
<evidence type="ECO:0000313" key="9">
    <source>
        <dbReference type="Proteomes" id="UP000557193"/>
    </source>
</evidence>
<keyword evidence="3 8" id="KW-0238">DNA-binding</keyword>
<dbReference type="SUPFAM" id="SSF46689">
    <property type="entry name" value="Homeodomain-like"/>
    <property type="match status" value="2"/>
</dbReference>
<keyword evidence="4" id="KW-0010">Activator</keyword>
<evidence type="ECO:0000313" key="8">
    <source>
        <dbReference type="EMBL" id="MBB6342143.1"/>
    </source>
</evidence>
<dbReference type="Proteomes" id="UP000557193">
    <property type="component" value="Unassembled WGS sequence"/>
</dbReference>
<dbReference type="InterPro" id="IPR018062">
    <property type="entry name" value="HTH_AraC-typ_CS"/>
</dbReference>